<gene>
    <name evidence="2" type="ORF">EZS28_004344</name>
</gene>
<organism evidence="2 3">
    <name type="scientific">Streblomastix strix</name>
    <dbReference type="NCBI Taxonomy" id="222440"/>
    <lineage>
        <taxon>Eukaryota</taxon>
        <taxon>Metamonada</taxon>
        <taxon>Preaxostyla</taxon>
        <taxon>Oxymonadida</taxon>
        <taxon>Streblomastigidae</taxon>
        <taxon>Streblomastix</taxon>
    </lineage>
</organism>
<sequence length="135" mass="15914">MSILSVNHEQLSEKGDCHTFKNSTQQPLFFFTQLLPCIASESYPRPQAKPQYPLVPAVHFMMRTGRKWLDQNWAKMTRLMFVASSYREFHVLCELMLDYFPVLSTRVPSPPVIKERTPTPLLHPRLRNPKKKKKW</sequence>
<dbReference type="Proteomes" id="UP000324800">
    <property type="component" value="Unassembled WGS sequence"/>
</dbReference>
<comment type="caution">
    <text evidence="2">The sequence shown here is derived from an EMBL/GenBank/DDBJ whole genome shotgun (WGS) entry which is preliminary data.</text>
</comment>
<feature type="region of interest" description="Disordered" evidence="1">
    <location>
        <begin position="114"/>
        <end position="135"/>
    </location>
</feature>
<name>A0A5J4WZ64_9EUKA</name>
<feature type="compositionally biased region" description="Basic residues" evidence="1">
    <location>
        <begin position="124"/>
        <end position="135"/>
    </location>
</feature>
<dbReference type="AlphaFoldDB" id="A0A5J4WZ64"/>
<accession>A0A5J4WZ64</accession>
<evidence type="ECO:0000313" key="3">
    <source>
        <dbReference type="Proteomes" id="UP000324800"/>
    </source>
</evidence>
<evidence type="ECO:0000313" key="2">
    <source>
        <dbReference type="EMBL" id="KAA6400133.1"/>
    </source>
</evidence>
<protein>
    <submittedName>
        <fullName evidence="2">Uncharacterized protein</fullName>
    </submittedName>
</protein>
<proteinExistence type="predicted"/>
<dbReference type="EMBL" id="SNRW01000616">
    <property type="protein sequence ID" value="KAA6400133.1"/>
    <property type="molecule type" value="Genomic_DNA"/>
</dbReference>
<reference evidence="2 3" key="1">
    <citation type="submission" date="2019-03" db="EMBL/GenBank/DDBJ databases">
        <title>Single cell metagenomics reveals metabolic interactions within the superorganism composed of flagellate Streblomastix strix and complex community of Bacteroidetes bacteria on its surface.</title>
        <authorList>
            <person name="Treitli S.C."/>
            <person name="Kolisko M."/>
            <person name="Husnik F."/>
            <person name="Keeling P."/>
            <person name="Hampl V."/>
        </authorList>
    </citation>
    <scope>NUCLEOTIDE SEQUENCE [LARGE SCALE GENOMIC DNA]</scope>
    <source>
        <strain evidence="2">ST1C</strain>
    </source>
</reference>
<dbReference type="OrthoDB" id="6077599at2759"/>
<evidence type="ECO:0000256" key="1">
    <source>
        <dbReference type="SAM" id="MobiDB-lite"/>
    </source>
</evidence>